<keyword evidence="1" id="KW-1133">Transmembrane helix</keyword>
<dbReference type="EMBL" id="SBIW01000001">
    <property type="protein sequence ID" value="RWY57116.1"/>
    <property type="molecule type" value="Genomic_DNA"/>
</dbReference>
<sequence length="167" mass="18811">MSSNYNLPQTPTTFLRTITIIHLALAAGQVLFGIVVLSLNKRIIINVRDTRDPLVYAVPALAIICFVLSGFLYKKVLSGGIRPDSTLKGKLMMYQTALIIRLALLEGPSLFGIVAFFLTGSLFFLLISLVLIGYFIYIRPTKDNIEETLELTYAEKETFNRRDEYLQ</sequence>
<comment type="caution">
    <text evidence="2">The sequence shown here is derived from an EMBL/GenBank/DDBJ whole genome shotgun (WGS) entry which is preliminary data.</text>
</comment>
<feature type="transmembrane region" description="Helical" evidence="1">
    <location>
        <begin position="20"/>
        <end position="41"/>
    </location>
</feature>
<organism evidence="2 3">
    <name type="scientific">Mucilaginibacter gilvus</name>
    <dbReference type="NCBI Taxonomy" id="2305909"/>
    <lineage>
        <taxon>Bacteria</taxon>
        <taxon>Pseudomonadati</taxon>
        <taxon>Bacteroidota</taxon>
        <taxon>Sphingobacteriia</taxon>
        <taxon>Sphingobacteriales</taxon>
        <taxon>Sphingobacteriaceae</taxon>
        <taxon>Mucilaginibacter</taxon>
    </lineage>
</organism>
<evidence type="ECO:0000256" key="1">
    <source>
        <dbReference type="SAM" id="Phobius"/>
    </source>
</evidence>
<protein>
    <submittedName>
        <fullName evidence="2">Uncharacterized protein</fullName>
    </submittedName>
</protein>
<name>A0A3S3Z4F1_9SPHI</name>
<feature type="transmembrane region" description="Helical" evidence="1">
    <location>
        <begin position="110"/>
        <end position="137"/>
    </location>
</feature>
<keyword evidence="3" id="KW-1185">Reference proteome</keyword>
<proteinExistence type="predicted"/>
<evidence type="ECO:0000313" key="3">
    <source>
        <dbReference type="Proteomes" id="UP000286701"/>
    </source>
</evidence>
<dbReference type="AlphaFoldDB" id="A0A3S3Z4F1"/>
<gene>
    <name evidence="2" type="ORF">EPL05_00860</name>
</gene>
<keyword evidence="1" id="KW-0472">Membrane</keyword>
<dbReference type="OrthoDB" id="1121914at2"/>
<feature type="transmembrane region" description="Helical" evidence="1">
    <location>
        <begin position="53"/>
        <end position="73"/>
    </location>
</feature>
<dbReference type="Proteomes" id="UP000286701">
    <property type="component" value="Unassembled WGS sequence"/>
</dbReference>
<keyword evidence="1" id="KW-0812">Transmembrane</keyword>
<dbReference type="RefSeq" id="WP_128531623.1">
    <property type="nucleotide sequence ID" value="NZ_SBIW01000001.1"/>
</dbReference>
<reference evidence="2 3" key="1">
    <citation type="submission" date="2019-01" db="EMBL/GenBank/DDBJ databases">
        <title>Mucilaginibacter antarcticum sp. nov., isolated from antarctic soil.</title>
        <authorList>
            <person name="Yan Y.-Q."/>
            <person name="Du Z.-J."/>
        </authorList>
    </citation>
    <scope>NUCLEOTIDE SEQUENCE [LARGE SCALE GENOMIC DNA]</scope>
    <source>
        <strain evidence="2 3">F01003</strain>
    </source>
</reference>
<accession>A0A3S3Z4F1</accession>
<evidence type="ECO:0000313" key="2">
    <source>
        <dbReference type="EMBL" id="RWY57116.1"/>
    </source>
</evidence>